<feature type="transmembrane region" description="Helical" evidence="13">
    <location>
        <begin position="372"/>
        <end position="391"/>
    </location>
</feature>
<comment type="subcellular location">
    <subcellularLocation>
        <location evidence="2">Cell membrane</location>
        <topology evidence="2">Multi-pass membrane protein</topology>
    </subcellularLocation>
</comment>
<keyword evidence="9 13" id="KW-1133">Transmembrane helix</keyword>
<proteinExistence type="inferred from homology"/>
<evidence type="ECO:0000256" key="4">
    <source>
        <dbReference type="ARBA" id="ARBA00020268"/>
    </source>
</evidence>
<organism evidence="14 15">
    <name type="scientific">Lachnoanaerobaculum saburreum DSM 3986</name>
    <dbReference type="NCBI Taxonomy" id="887325"/>
    <lineage>
        <taxon>Bacteria</taxon>
        <taxon>Bacillati</taxon>
        <taxon>Bacillota</taxon>
        <taxon>Clostridia</taxon>
        <taxon>Lachnospirales</taxon>
        <taxon>Lachnospiraceae</taxon>
        <taxon>Lachnoanaerobaculum</taxon>
    </lineage>
</organism>
<dbReference type="NCBIfam" id="TIGR00797">
    <property type="entry name" value="matE"/>
    <property type="match status" value="1"/>
</dbReference>
<dbReference type="InterPro" id="IPR048279">
    <property type="entry name" value="MdtK-like"/>
</dbReference>
<comment type="caution">
    <text evidence="14">The sequence shown here is derived from an EMBL/GenBank/DDBJ whole genome shotgun (WGS) entry which is preliminary data.</text>
</comment>
<feature type="transmembrane region" description="Helical" evidence="13">
    <location>
        <begin position="206"/>
        <end position="229"/>
    </location>
</feature>
<evidence type="ECO:0000313" key="15">
    <source>
        <dbReference type="Proteomes" id="UP000003434"/>
    </source>
</evidence>
<feature type="transmembrane region" description="Helical" evidence="13">
    <location>
        <begin position="183"/>
        <end position="200"/>
    </location>
</feature>
<keyword evidence="10" id="KW-0406">Ion transport</keyword>
<dbReference type="GO" id="GO:0006811">
    <property type="term" value="P:monoatomic ion transport"/>
    <property type="evidence" value="ECO:0007669"/>
    <property type="project" value="UniProtKB-KW"/>
</dbReference>
<accession>E6LK25</accession>
<dbReference type="CDD" id="cd13137">
    <property type="entry name" value="MATE_NorM_like"/>
    <property type="match status" value="1"/>
</dbReference>
<keyword evidence="5" id="KW-0813">Transport</keyword>
<comment type="function">
    <text evidence="1">Multidrug efflux pump.</text>
</comment>
<evidence type="ECO:0000256" key="13">
    <source>
        <dbReference type="SAM" id="Phobius"/>
    </source>
</evidence>
<dbReference type="InterPro" id="IPR002528">
    <property type="entry name" value="MATE_fam"/>
</dbReference>
<dbReference type="HOGENOM" id="CLU_012893_5_3_9"/>
<feature type="transmembrane region" description="Helical" evidence="13">
    <location>
        <begin position="111"/>
        <end position="132"/>
    </location>
</feature>
<keyword evidence="11 13" id="KW-0472">Membrane</keyword>
<keyword evidence="6" id="KW-0050">Antiport</keyword>
<protein>
    <recommendedName>
        <fullName evidence="4">Probable multidrug resistance protein NorM</fullName>
    </recommendedName>
    <alternativeName>
        <fullName evidence="12">Multidrug-efflux transporter</fullName>
    </alternativeName>
</protein>
<dbReference type="GO" id="GO:0015297">
    <property type="term" value="F:antiporter activity"/>
    <property type="evidence" value="ECO:0007669"/>
    <property type="project" value="UniProtKB-KW"/>
</dbReference>
<dbReference type="PIRSF" id="PIRSF006603">
    <property type="entry name" value="DinF"/>
    <property type="match status" value="1"/>
</dbReference>
<evidence type="ECO:0000256" key="11">
    <source>
        <dbReference type="ARBA" id="ARBA00023136"/>
    </source>
</evidence>
<evidence type="ECO:0000256" key="5">
    <source>
        <dbReference type="ARBA" id="ARBA00022448"/>
    </source>
</evidence>
<evidence type="ECO:0000256" key="2">
    <source>
        <dbReference type="ARBA" id="ARBA00004651"/>
    </source>
</evidence>
<dbReference type="Pfam" id="PF01554">
    <property type="entry name" value="MatE"/>
    <property type="match status" value="2"/>
</dbReference>
<sequence length="466" mass="50999">MKTYKRLQVDHMLQDNKKYIGKMFSNKDLKILIVPLIIEQFLAITVGMSDTVMVSFAGEAAVSGVSLVDMVNNVIISLLAALATGGAVVISQFIGAKKHEDACMAAAQLELMAFSVALFISIFTIIFAHPLISFLFGNIDNEVFAACKKYLIITAISFPMLAIYNSGAAIYRSIGDSKTSMKVSILMNVINVVGNYIGVFKLHLGVAGVAIPSVVSRGVAAVVVTLLASNNKNALVYLKIKEVFSVQMNFMRRILYIGIPSGIENSLFQVGRVAVVSIISNFGRTQIAANAIANNIDGLGVNMGNALSIAMITVIGRCVGAGNYKEARYYVKKLMFIGYLAILIPAVVIFIFQNIFISIYNVSDATKELTAILVWIHMGVAIFIWPLSFILPNALRAGSDVKFTMSVSLFSMAVFRFGTSLFIAKVFKIGAIGVWCAMIIDWVFRSSNFVYRFVSGKWWHKDLKKE</sequence>
<dbReference type="Proteomes" id="UP000003434">
    <property type="component" value="Unassembled WGS sequence"/>
</dbReference>
<evidence type="ECO:0000256" key="3">
    <source>
        <dbReference type="ARBA" id="ARBA00010199"/>
    </source>
</evidence>
<dbReference type="GO" id="GO:0042910">
    <property type="term" value="F:xenobiotic transmembrane transporter activity"/>
    <property type="evidence" value="ECO:0007669"/>
    <property type="project" value="InterPro"/>
</dbReference>
<dbReference type="EMBL" id="AEPW01000007">
    <property type="protein sequence ID" value="EFU77797.1"/>
    <property type="molecule type" value="Genomic_DNA"/>
</dbReference>
<evidence type="ECO:0000256" key="9">
    <source>
        <dbReference type="ARBA" id="ARBA00022989"/>
    </source>
</evidence>
<dbReference type="PANTHER" id="PTHR43298:SF2">
    <property type="entry name" value="FMN_FAD EXPORTER YEEO-RELATED"/>
    <property type="match status" value="1"/>
</dbReference>
<reference evidence="14 15" key="1">
    <citation type="submission" date="2010-12" db="EMBL/GenBank/DDBJ databases">
        <authorList>
            <person name="Muzny D."/>
            <person name="Qin X."/>
            <person name="Deng J."/>
            <person name="Jiang H."/>
            <person name="Liu Y."/>
            <person name="Qu J."/>
            <person name="Song X.-Z."/>
            <person name="Zhang L."/>
            <person name="Thornton R."/>
            <person name="Coyle M."/>
            <person name="Francisco L."/>
            <person name="Jackson L."/>
            <person name="Javaid M."/>
            <person name="Korchina V."/>
            <person name="Kovar C."/>
            <person name="Mata R."/>
            <person name="Mathew T."/>
            <person name="Ngo R."/>
            <person name="Nguyen L."/>
            <person name="Nguyen N."/>
            <person name="Okwuonu G."/>
            <person name="Ongeri F."/>
            <person name="Pham C."/>
            <person name="Simmons D."/>
            <person name="Wilczek-Boney K."/>
            <person name="Hale W."/>
            <person name="Jakkamsetti A."/>
            <person name="Pham P."/>
            <person name="Ruth R."/>
            <person name="San Lucas F."/>
            <person name="Warren J."/>
            <person name="Zhang J."/>
            <person name="Zhao Z."/>
            <person name="Zhou C."/>
            <person name="Zhu D."/>
            <person name="Lee S."/>
            <person name="Bess C."/>
            <person name="Blankenburg K."/>
            <person name="Forbes L."/>
            <person name="Fu Q."/>
            <person name="Gubbala S."/>
            <person name="Hirani K."/>
            <person name="Jayaseelan J.C."/>
            <person name="Lara F."/>
            <person name="Munidasa M."/>
            <person name="Palculict T."/>
            <person name="Patil S."/>
            <person name="Pu L.-L."/>
            <person name="Saada N."/>
            <person name="Tang L."/>
            <person name="Weissenberger G."/>
            <person name="Zhu Y."/>
            <person name="Hemphill L."/>
            <person name="Shang Y."/>
            <person name="Youmans B."/>
            <person name="Ayvaz T."/>
            <person name="Ross M."/>
            <person name="Santibanez J."/>
            <person name="Aqrawi P."/>
            <person name="Gross S."/>
            <person name="Joshi V."/>
            <person name="Fowler G."/>
            <person name="Nazareth L."/>
            <person name="Reid J."/>
            <person name="Worley K."/>
            <person name="Petrosino J."/>
            <person name="Highlander S."/>
            <person name="Gibbs R."/>
        </authorList>
    </citation>
    <scope>NUCLEOTIDE SEQUENCE [LARGE SCALE GENOMIC DNA]</scope>
    <source>
        <strain evidence="14 15">DSM 3986</strain>
    </source>
</reference>
<comment type="similarity">
    <text evidence="3">Belongs to the multi antimicrobial extrusion (MATE) (TC 2.A.66.1) family.</text>
</comment>
<feature type="transmembrane region" description="Helical" evidence="13">
    <location>
        <begin position="429"/>
        <end position="451"/>
    </location>
</feature>
<feature type="transmembrane region" description="Helical" evidence="13">
    <location>
        <begin position="70"/>
        <end position="90"/>
    </location>
</feature>
<feature type="transmembrane region" description="Helical" evidence="13">
    <location>
        <begin position="152"/>
        <end position="171"/>
    </location>
</feature>
<gene>
    <name evidence="14" type="ORF">HMPREF0381_0310</name>
</gene>
<dbReference type="AlphaFoldDB" id="E6LK25"/>
<evidence type="ECO:0000256" key="1">
    <source>
        <dbReference type="ARBA" id="ARBA00003408"/>
    </source>
</evidence>
<evidence type="ECO:0000256" key="12">
    <source>
        <dbReference type="ARBA" id="ARBA00031636"/>
    </source>
</evidence>
<name>E6LK25_9FIRM</name>
<dbReference type="InterPro" id="IPR050222">
    <property type="entry name" value="MATE_MdtK"/>
</dbReference>
<evidence type="ECO:0000256" key="6">
    <source>
        <dbReference type="ARBA" id="ARBA00022449"/>
    </source>
</evidence>
<feature type="transmembrane region" description="Helical" evidence="13">
    <location>
        <begin position="334"/>
        <end position="360"/>
    </location>
</feature>
<keyword evidence="7" id="KW-1003">Cell membrane</keyword>
<evidence type="ECO:0000313" key="14">
    <source>
        <dbReference type="EMBL" id="EFU77797.1"/>
    </source>
</evidence>
<evidence type="ECO:0000256" key="8">
    <source>
        <dbReference type="ARBA" id="ARBA00022692"/>
    </source>
</evidence>
<evidence type="ECO:0000256" key="10">
    <source>
        <dbReference type="ARBA" id="ARBA00023065"/>
    </source>
</evidence>
<evidence type="ECO:0000256" key="7">
    <source>
        <dbReference type="ARBA" id="ARBA00022475"/>
    </source>
</evidence>
<keyword evidence="8 13" id="KW-0812">Transmembrane</keyword>
<dbReference type="eggNOG" id="COG0534">
    <property type="taxonomic scope" value="Bacteria"/>
</dbReference>
<feature type="transmembrane region" description="Helical" evidence="13">
    <location>
        <begin position="31"/>
        <end position="58"/>
    </location>
</feature>
<dbReference type="PANTHER" id="PTHR43298">
    <property type="entry name" value="MULTIDRUG RESISTANCE PROTEIN NORM-RELATED"/>
    <property type="match status" value="1"/>
</dbReference>
<dbReference type="GO" id="GO:0005886">
    <property type="term" value="C:plasma membrane"/>
    <property type="evidence" value="ECO:0007669"/>
    <property type="project" value="UniProtKB-SubCell"/>
</dbReference>